<gene>
    <name evidence="3" type="ORF">PRZ48_014063</name>
</gene>
<proteinExistence type="predicted"/>
<evidence type="ECO:0000259" key="2">
    <source>
        <dbReference type="Pfam" id="PF07859"/>
    </source>
</evidence>
<keyword evidence="1" id="KW-0378">Hydrolase</keyword>
<dbReference type="SUPFAM" id="SSF53474">
    <property type="entry name" value="alpha/beta-Hydrolases"/>
    <property type="match status" value="1"/>
</dbReference>
<organism evidence="3 4">
    <name type="scientific">Zasmidium cellare</name>
    <name type="common">Wine cellar mold</name>
    <name type="synonym">Racodium cellare</name>
    <dbReference type="NCBI Taxonomy" id="395010"/>
    <lineage>
        <taxon>Eukaryota</taxon>
        <taxon>Fungi</taxon>
        <taxon>Dikarya</taxon>
        <taxon>Ascomycota</taxon>
        <taxon>Pezizomycotina</taxon>
        <taxon>Dothideomycetes</taxon>
        <taxon>Dothideomycetidae</taxon>
        <taxon>Mycosphaerellales</taxon>
        <taxon>Mycosphaerellaceae</taxon>
        <taxon>Zasmidium</taxon>
    </lineage>
</organism>
<evidence type="ECO:0000313" key="4">
    <source>
        <dbReference type="Proteomes" id="UP001305779"/>
    </source>
</evidence>
<feature type="domain" description="Alpha/beta hydrolase fold-3" evidence="2">
    <location>
        <begin position="91"/>
        <end position="307"/>
    </location>
</feature>
<dbReference type="InterPro" id="IPR029058">
    <property type="entry name" value="AB_hydrolase_fold"/>
</dbReference>
<dbReference type="Proteomes" id="UP001305779">
    <property type="component" value="Unassembled WGS sequence"/>
</dbReference>
<protein>
    <recommendedName>
        <fullName evidence="2">Alpha/beta hydrolase fold-3 domain-containing protein</fullName>
    </recommendedName>
</protein>
<reference evidence="3 4" key="1">
    <citation type="journal article" date="2023" name="G3 (Bethesda)">
        <title>A chromosome-level genome assembly of Zasmidium syzygii isolated from banana leaves.</title>
        <authorList>
            <person name="van Westerhoven A.C."/>
            <person name="Mehrabi R."/>
            <person name="Talebi R."/>
            <person name="Steentjes M.B.F."/>
            <person name="Corcolon B."/>
            <person name="Chong P.A."/>
            <person name="Kema G.H.J."/>
            <person name="Seidl M.F."/>
        </authorList>
    </citation>
    <scope>NUCLEOTIDE SEQUENCE [LARGE SCALE GENOMIC DNA]</scope>
    <source>
        <strain evidence="3 4">P124</strain>
    </source>
</reference>
<comment type="caution">
    <text evidence="3">The sequence shown here is derived from an EMBL/GenBank/DDBJ whole genome shotgun (WGS) entry which is preliminary data.</text>
</comment>
<dbReference type="InterPro" id="IPR013094">
    <property type="entry name" value="AB_hydrolase_3"/>
</dbReference>
<evidence type="ECO:0000313" key="3">
    <source>
        <dbReference type="EMBL" id="KAK4494707.1"/>
    </source>
</evidence>
<dbReference type="Gene3D" id="3.40.50.1820">
    <property type="entry name" value="alpha/beta hydrolase"/>
    <property type="match status" value="1"/>
</dbReference>
<dbReference type="EMBL" id="JAXOVC010000013">
    <property type="protein sequence ID" value="KAK4494707.1"/>
    <property type="molecule type" value="Genomic_DNA"/>
</dbReference>
<evidence type="ECO:0000256" key="1">
    <source>
        <dbReference type="ARBA" id="ARBA00022801"/>
    </source>
</evidence>
<sequence>MENKTVYQPIYPALRPFLDPEYVAFHERYMQYVVPDHVKVWDGSARTHPSLPPGGSVPLPVKRIQDVRLENCQLRVFAPDDLMGDEKAPALLWFHGGGWAIGSIDSENDFCAYLCQTVKCVVVTVGYRLAPEHPYPAAAEDAIEAFQWLYKQATKPTSFNIDPQRVAVGGTSAGGNLAAVLLLEAACLFRTFKPIFQLLIVPVIDNKATPGNGWTNIYAPWLTPDRMLWYRKMYLPNDGIVRELSREDWQISPNMAPSKLLSKAPPTWIAVAEHDLLATEALAYAQQLRAAKVQADVKVYPGSTHSILALNGVLSRGRELMWDAASVLSRAFRPQYFAPWPSPEGSV</sequence>
<dbReference type="InterPro" id="IPR050300">
    <property type="entry name" value="GDXG_lipolytic_enzyme"/>
</dbReference>
<name>A0ABR0DZW2_ZASCE</name>
<dbReference type="Pfam" id="PF07859">
    <property type="entry name" value="Abhydrolase_3"/>
    <property type="match status" value="1"/>
</dbReference>
<dbReference type="PANTHER" id="PTHR48081:SF8">
    <property type="entry name" value="ALPHA_BETA HYDROLASE FOLD-3 DOMAIN-CONTAINING PROTEIN-RELATED"/>
    <property type="match status" value="1"/>
</dbReference>
<dbReference type="PANTHER" id="PTHR48081">
    <property type="entry name" value="AB HYDROLASE SUPERFAMILY PROTEIN C4A8.06C"/>
    <property type="match status" value="1"/>
</dbReference>
<accession>A0ABR0DZW2</accession>
<keyword evidence="4" id="KW-1185">Reference proteome</keyword>